<gene>
    <name evidence="7" type="ORF">LKD48_04490</name>
</gene>
<dbReference type="InterPro" id="IPR036764">
    <property type="entry name" value="Peptidase_Prp_sf"/>
</dbReference>
<sequence>MIVVKVSPAGIKMQGHACRSVNGQDIVCSAISALTCNLINSLEELTDNRIRAETASGKTVIEWDGLDEKGKLLVNSWFLGLASINQKYNCIKFG</sequence>
<dbReference type="GO" id="GO:0042254">
    <property type="term" value="P:ribosome biogenesis"/>
    <property type="evidence" value="ECO:0007669"/>
    <property type="project" value="UniProtKB-KW"/>
</dbReference>
<dbReference type="Proteomes" id="UP001198200">
    <property type="component" value="Unassembled WGS sequence"/>
</dbReference>
<proteinExistence type="inferred from homology"/>
<dbReference type="RefSeq" id="WP_308731334.1">
    <property type="nucleotide sequence ID" value="NZ_JAJEQN010000008.1"/>
</dbReference>
<name>A0AAE3E403_9FIRM</name>
<comment type="similarity">
    <text evidence="5">Belongs to the Prp family.</text>
</comment>
<comment type="caution">
    <text evidence="7">The sequence shown here is derived from an EMBL/GenBank/DDBJ whole genome shotgun (WGS) entry which is preliminary data.</text>
</comment>
<dbReference type="GO" id="GO:0006508">
    <property type="term" value="P:proteolysis"/>
    <property type="evidence" value="ECO:0007669"/>
    <property type="project" value="UniProtKB-KW"/>
</dbReference>
<keyword evidence="3" id="KW-0378">Hydrolase</keyword>
<keyword evidence="8" id="KW-1185">Reference proteome</keyword>
<organism evidence="7 8">
    <name type="scientific">Anthropogastromicrobium aceti</name>
    <dbReference type="NCBI Taxonomy" id="2981768"/>
    <lineage>
        <taxon>Bacteria</taxon>
        <taxon>Bacillati</taxon>
        <taxon>Bacillota</taxon>
        <taxon>Clostridia</taxon>
        <taxon>Lachnospirales</taxon>
        <taxon>Lachnospiraceae</taxon>
        <taxon>Anthropogastromicrobium</taxon>
    </lineage>
</organism>
<evidence type="ECO:0000313" key="8">
    <source>
        <dbReference type="Proteomes" id="UP001198200"/>
    </source>
</evidence>
<dbReference type="InterPro" id="IPR007422">
    <property type="entry name" value="Peptidase_Prp"/>
</dbReference>
<dbReference type="Gene3D" id="3.30.70.1490">
    <property type="entry name" value="Cysteine protease Prp"/>
    <property type="match status" value="1"/>
</dbReference>
<keyword evidence="2 7" id="KW-0645">Protease</keyword>
<evidence type="ECO:0000256" key="2">
    <source>
        <dbReference type="ARBA" id="ARBA00022670"/>
    </source>
</evidence>
<evidence type="ECO:0000256" key="5">
    <source>
        <dbReference type="ARBA" id="ARBA00044503"/>
    </source>
</evidence>
<dbReference type="AlphaFoldDB" id="A0AAE3E403"/>
<keyword evidence="1" id="KW-0690">Ribosome biogenesis</keyword>
<evidence type="ECO:0000256" key="4">
    <source>
        <dbReference type="ARBA" id="ARBA00022807"/>
    </source>
</evidence>
<dbReference type="EMBL" id="JAJEQN010000008">
    <property type="protein sequence ID" value="MCC2220907.1"/>
    <property type="molecule type" value="Genomic_DNA"/>
</dbReference>
<dbReference type="CDD" id="cd16332">
    <property type="entry name" value="Prp-like"/>
    <property type="match status" value="1"/>
</dbReference>
<keyword evidence="4" id="KW-0788">Thiol protease</keyword>
<reference evidence="7 8" key="1">
    <citation type="submission" date="2021-10" db="EMBL/GenBank/DDBJ databases">
        <title>Anaerobic single-cell dispensing facilitates the cultivation of human gut bacteria.</title>
        <authorList>
            <person name="Afrizal A."/>
        </authorList>
    </citation>
    <scope>NUCLEOTIDE SEQUENCE [LARGE SCALE GENOMIC DNA]</scope>
    <source>
        <strain evidence="7 8">CLA-AA-H224</strain>
    </source>
</reference>
<dbReference type="Pfam" id="PF04327">
    <property type="entry name" value="Peptidase_Prp"/>
    <property type="match status" value="1"/>
</dbReference>
<accession>A0AAE3E403</accession>
<evidence type="ECO:0000313" key="7">
    <source>
        <dbReference type="EMBL" id="MCC2220907.1"/>
    </source>
</evidence>
<dbReference type="SUPFAM" id="SSF118010">
    <property type="entry name" value="TM1457-like"/>
    <property type="match status" value="1"/>
</dbReference>
<evidence type="ECO:0000256" key="6">
    <source>
        <dbReference type="ARBA" id="ARBA00044538"/>
    </source>
</evidence>
<evidence type="ECO:0000256" key="3">
    <source>
        <dbReference type="ARBA" id="ARBA00022801"/>
    </source>
</evidence>
<evidence type="ECO:0000256" key="1">
    <source>
        <dbReference type="ARBA" id="ARBA00022517"/>
    </source>
</evidence>
<protein>
    <recommendedName>
        <fullName evidence="6">Ribosomal processing cysteine protease Prp</fullName>
    </recommendedName>
</protein>
<dbReference type="GO" id="GO:0008234">
    <property type="term" value="F:cysteine-type peptidase activity"/>
    <property type="evidence" value="ECO:0007669"/>
    <property type="project" value="UniProtKB-KW"/>
</dbReference>